<evidence type="ECO:0000313" key="2">
    <source>
        <dbReference type="EMBL" id="KGO98645.1"/>
    </source>
</evidence>
<evidence type="ECO:0008006" key="4">
    <source>
        <dbReference type="Google" id="ProtNLM"/>
    </source>
</evidence>
<comment type="caution">
    <text evidence="2">The sequence shown here is derived from an EMBL/GenBank/DDBJ whole genome shotgun (WGS) entry which is preliminary data.</text>
</comment>
<sequence length="168" mass="18747">MRNPVHLSRLRMPALALALAVALPAAAQDATAPIEQQMNGEEFRDAGLHKLDPDELAALNRWLGNTVREESRRVSQRTEERVVQERRGFLSAGSNEKVEARIRGPFEGFGEGRLYRLDNGQVWRQTDAATLVGASGNDLKVTIAPGMFGVWYMQVEGYNTRAKVERVE</sequence>
<protein>
    <recommendedName>
        <fullName evidence="4">Secreted protein</fullName>
    </recommendedName>
</protein>
<feature type="chain" id="PRO_5001966584" description="Secreted protein" evidence="1">
    <location>
        <begin position="28"/>
        <end position="168"/>
    </location>
</feature>
<dbReference type="eggNOG" id="ENOG5033KPQ">
    <property type="taxonomic scope" value="Bacteria"/>
</dbReference>
<dbReference type="RefSeq" id="WP_036136902.1">
    <property type="nucleotide sequence ID" value="NZ_AVBH01000060.1"/>
</dbReference>
<feature type="signal peptide" evidence="1">
    <location>
        <begin position="1"/>
        <end position="27"/>
    </location>
</feature>
<organism evidence="2 3">
    <name type="scientific">Lysobacter defluvii IMMIB APB-9 = DSM 18482</name>
    <dbReference type="NCBI Taxonomy" id="1385515"/>
    <lineage>
        <taxon>Bacteria</taxon>
        <taxon>Pseudomonadati</taxon>
        <taxon>Pseudomonadota</taxon>
        <taxon>Gammaproteobacteria</taxon>
        <taxon>Lysobacterales</taxon>
        <taxon>Lysobacteraceae</taxon>
        <taxon>Novilysobacter</taxon>
    </lineage>
</organism>
<gene>
    <name evidence="2" type="ORF">N791_00680</name>
</gene>
<name>A0A0A0M6D6_9GAMM</name>
<dbReference type="Proteomes" id="UP000030003">
    <property type="component" value="Unassembled WGS sequence"/>
</dbReference>
<evidence type="ECO:0000256" key="1">
    <source>
        <dbReference type="SAM" id="SignalP"/>
    </source>
</evidence>
<accession>A0A0A0M6D6</accession>
<reference evidence="2 3" key="1">
    <citation type="submission" date="2013-08" db="EMBL/GenBank/DDBJ databases">
        <title>Genomic analysis of Lysobacter defluvii.</title>
        <authorList>
            <person name="Wang Q."/>
            <person name="Wang G."/>
        </authorList>
    </citation>
    <scope>NUCLEOTIDE SEQUENCE [LARGE SCALE GENOMIC DNA]</scope>
    <source>
        <strain evidence="2 3">IMMIB APB-9</strain>
    </source>
</reference>
<dbReference type="AlphaFoldDB" id="A0A0A0M6D6"/>
<keyword evidence="1" id="KW-0732">Signal</keyword>
<evidence type="ECO:0000313" key="3">
    <source>
        <dbReference type="Proteomes" id="UP000030003"/>
    </source>
</evidence>
<dbReference type="EMBL" id="AVBH01000060">
    <property type="protein sequence ID" value="KGO98645.1"/>
    <property type="molecule type" value="Genomic_DNA"/>
</dbReference>
<keyword evidence="3" id="KW-1185">Reference proteome</keyword>
<dbReference type="OrthoDB" id="5966441at2"/>
<proteinExistence type="predicted"/>